<feature type="domain" description="Ion transport" evidence="20">
    <location>
        <begin position="111"/>
        <end position="433"/>
    </location>
</feature>
<feature type="transmembrane region" description="Helical" evidence="19">
    <location>
        <begin position="1867"/>
        <end position="1888"/>
    </location>
</feature>
<dbReference type="PRINTS" id="PR00167">
    <property type="entry name" value="CACHANNEL"/>
</dbReference>
<evidence type="ECO:0000256" key="11">
    <source>
        <dbReference type="ARBA" id="ARBA00023136"/>
    </source>
</evidence>
<feature type="transmembrane region" description="Helical" evidence="19">
    <location>
        <begin position="153"/>
        <end position="173"/>
    </location>
</feature>
<dbReference type="GO" id="GO:0008331">
    <property type="term" value="F:high voltage-gated calcium channel activity"/>
    <property type="evidence" value="ECO:0007669"/>
    <property type="project" value="TreeGrafter"/>
</dbReference>
<keyword evidence="12" id="KW-0325">Glycoprotein</keyword>
<feature type="binding site" evidence="15">
    <location>
        <position position="1558"/>
    </location>
    <ligand>
        <name>Ca(2+)</name>
        <dbReference type="ChEBI" id="CHEBI:29108"/>
    </ligand>
</feature>
<feature type="transmembrane region" description="Helical" evidence="19">
    <location>
        <begin position="1010"/>
        <end position="1033"/>
    </location>
</feature>
<keyword evidence="9 19" id="KW-1133">Transmembrane helix</keyword>
<feature type="transmembrane region" description="Helical" evidence="19">
    <location>
        <begin position="1685"/>
        <end position="1706"/>
    </location>
</feature>
<proteinExistence type="inferred from homology"/>
<feature type="domain" description="Ion transport" evidence="20">
    <location>
        <begin position="1347"/>
        <end position="1619"/>
    </location>
</feature>
<reference evidence="21" key="3">
    <citation type="submission" date="2025-09" db="UniProtKB">
        <authorList>
            <consortium name="Ensembl"/>
        </authorList>
    </citation>
    <scope>IDENTIFICATION</scope>
</reference>
<evidence type="ECO:0000256" key="17">
    <source>
        <dbReference type="SAM" id="Coils"/>
    </source>
</evidence>
<dbReference type="FunFam" id="1.10.287.70:FF:000032">
    <property type="entry name" value="Voltage-dependent T-type calcium channel subunit alpha"/>
    <property type="match status" value="1"/>
</dbReference>
<keyword evidence="7 15" id="KW-0106">Calcium</keyword>
<evidence type="ECO:0000256" key="19">
    <source>
        <dbReference type="SAM" id="Phobius"/>
    </source>
</evidence>
<dbReference type="Proteomes" id="UP000694402">
    <property type="component" value="Unassembled WGS sequence"/>
</dbReference>
<evidence type="ECO:0000256" key="2">
    <source>
        <dbReference type="ARBA" id="ARBA00022448"/>
    </source>
</evidence>
<dbReference type="SUPFAM" id="SSF81324">
    <property type="entry name" value="Voltage-gated potassium channels"/>
    <property type="match status" value="4"/>
</dbReference>
<reference evidence="22" key="1">
    <citation type="journal article" date="2018" name="PLoS ONE">
        <title>Chinook salmon (Oncorhynchus tshawytscha) genome and transcriptome.</title>
        <authorList>
            <person name="Christensen K.A."/>
            <person name="Leong J.S."/>
            <person name="Sakhrani D."/>
            <person name="Biagi C.A."/>
            <person name="Minkley D.R."/>
            <person name="Withler R.E."/>
            <person name="Rondeau E.B."/>
            <person name="Koop B.F."/>
            <person name="Devlin R.H."/>
        </authorList>
    </citation>
    <scope>NUCLEOTIDE SEQUENCE [LARGE SCALE GENOMIC DNA]</scope>
</reference>
<dbReference type="InterPro" id="IPR002077">
    <property type="entry name" value="VDCCAlpha1"/>
</dbReference>
<dbReference type="FunFam" id="1.20.120.350:FF:000008">
    <property type="entry name" value="Voltage-dependent T-type calcium channel subunit alpha"/>
    <property type="match status" value="1"/>
</dbReference>
<keyword evidence="15" id="KW-0479">Metal-binding</keyword>
<dbReference type="FunFam" id="1.10.287.70:FF:000018">
    <property type="entry name" value="Voltage-dependent T-type calcium channel subunit alpha"/>
    <property type="match status" value="1"/>
</dbReference>
<dbReference type="Pfam" id="PF00520">
    <property type="entry name" value="Ion_trans"/>
    <property type="match status" value="4"/>
</dbReference>
<feature type="region of interest" description="Disordered" evidence="18">
    <location>
        <begin position="497"/>
        <end position="524"/>
    </location>
</feature>
<evidence type="ECO:0000259" key="20">
    <source>
        <dbReference type="Pfam" id="PF00520"/>
    </source>
</evidence>
<feature type="region of interest" description="Disordered" evidence="18">
    <location>
        <begin position="1043"/>
        <end position="1071"/>
    </location>
</feature>
<feature type="region of interest" description="Disordered" evidence="18">
    <location>
        <begin position="2277"/>
        <end position="2335"/>
    </location>
</feature>
<evidence type="ECO:0000256" key="8">
    <source>
        <dbReference type="ARBA" id="ARBA00022882"/>
    </source>
</evidence>
<feature type="transmembrane region" description="Helical" evidence="19">
    <location>
        <begin position="1585"/>
        <end position="1609"/>
    </location>
</feature>
<keyword evidence="3 16" id="KW-0109">Calcium transport</keyword>
<feature type="binding site" evidence="15">
    <location>
        <position position="992"/>
    </location>
    <ligand>
        <name>Ca(2+)</name>
        <dbReference type="ChEBI" id="CHEBI:29108"/>
    </ligand>
</feature>
<feature type="region of interest" description="Disordered" evidence="18">
    <location>
        <begin position="1252"/>
        <end position="1281"/>
    </location>
</feature>
<feature type="transmembrane region" description="Helical" evidence="19">
    <location>
        <begin position="1544"/>
        <end position="1565"/>
    </location>
</feature>
<feature type="transmembrane region" description="Helical" evidence="19">
    <location>
        <begin position="1484"/>
        <end position="1506"/>
    </location>
</feature>
<accession>A0AAZ3QBV4</accession>
<feature type="compositionally biased region" description="Low complexity" evidence="18">
    <location>
        <begin position="57"/>
        <end position="68"/>
    </location>
</feature>
<dbReference type="PRINTS" id="PR01629">
    <property type="entry name" value="TVDCCALPHA1"/>
</dbReference>
<keyword evidence="22" id="KW-1185">Reference proteome</keyword>
<keyword evidence="13" id="KW-0407">Ion channel</keyword>
<keyword evidence="4 16" id="KW-0107">Calcium channel</keyword>
<dbReference type="PANTHER" id="PTHR45628">
    <property type="entry name" value="VOLTAGE-DEPENDENT CALCIUM CHANNEL TYPE A SUBUNIT ALPHA-1"/>
    <property type="match status" value="1"/>
</dbReference>
<dbReference type="FunFam" id="1.20.120.350:FF:000007">
    <property type="entry name" value="Voltage-dependent T-type calcium channel subunit alpha"/>
    <property type="match status" value="1"/>
</dbReference>
<dbReference type="InterPro" id="IPR005445">
    <property type="entry name" value="VDCC_T_a1"/>
</dbReference>
<feature type="transmembrane region" description="Helical" evidence="19">
    <location>
        <begin position="1420"/>
        <end position="1439"/>
    </location>
</feature>
<feature type="compositionally biased region" description="Pro residues" evidence="18">
    <location>
        <begin position="2179"/>
        <end position="2188"/>
    </location>
</feature>
<dbReference type="GO" id="GO:0046872">
    <property type="term" value="F:metal ion binding"/>
    <property type="evidence" value="ECO:0007669"/>
    <property type="project" value="UniProtKB-KW"/>
</dbReference>
<comment type="similarity">
    <text evidence="16">Belongs to the calcium channel alpha-1 subunit (TC 1.A.1.11) family.</text>
</comment>
<dbReference type="GO" id="GO:0098703">
    <property type="term" value="P:calcium ion import across plasma membrane"/>
    <property type="evidence" value="ECO:0007669"/>
    <property type="project" value="TreeGrafter"/>
</dbReference>
<feature type="transmembrane region" description="Helical" evidence="19">
    <location>
        <begin position="934"/>
        <end position="953"/>
    </location>
</feature>
<feature type="compositionally biased region" description="Polar residues" evidence="18">
    <location>
        <begin position="2302"/>
        <end position="2311"/>
    </location>
</feature>
<evidence type="ECO:0000256" key="6">
    <source>
        <dbReference type="ARBA" id="ARBA00022737"/>
    </source>
</evidence>
<evidence type="ECO:0000256" key="5">
    <source>
        <dbReference type="ARBA" id="ARBA00022692"/>
    </source>
</evidence>
<feature type="transmembrane region" description="Helical" evidence="19">
    <location>
        <begin position="813"/>
        <end position="831"/>
    </location>
</feature>
<dbReference type="FunFam" id="1.10.287.70:FF:000029">
    <property type="entry name" value="Voltage-dependent T-type calcium channel subunit alpha"/>
    <property type="match status" value="1"/>
</dbReference>
<feature type="compositionally biased region" description="Polar residues" evidence="18">
    <location>
        <begin position="2285"/>
        <end position="2294"/>
    </location>
</feature>
<name>A0AAZ3QBV4_ONCTS</name>
<feature type="region of interest" description="Disordered" evidence="18">
    <location>
        <begin position="737"/>
        <end position="759"/>
    </location>
</feature>
<evidence type="ECO:0000313" key="21">
    <source>
        <dbReference type="Ensembl" id="ENSOTSP00005126366.1"/>
    </source>
</evidence>
<gene>
    <name evidence="21" type="primary">CACNA1G</name>
</gene>
<feature type="transmembrane region" description="Helical" evidence="19">
    <location>
        <begin position="244"/>
        <end position="267"/>
    </location>
</feature>
<feature type="transmembrane region" description="Helical" evidence="19">
    <location>
        <begin position="369"/>
        <end position="391"/>
    </location>
</feature>
<evidence type="ECO:0000256" key="10">
    <source>
        <dbReference type="ARBA" id="ARBA00023065"/>
    </source>
</evidence>
<dbReference type="InterPro" id="IPR005821">
    <property type="entry name" value="Ion_trans_dom"/>
</dbReference>
<evidence type="ECO:0000313" key="22">
    <source>
        <dbReference type="Proteomes" id="UP000694402"/>
    </source>
</evidence>
<evidence type="ECO:0000256" key="4">
    <source>
        <dbReference type="ARBA" id="ARBA00022673"/>
    </source>
</evidence>
<feature type="binding site" evidence="15">
    <location>
        <position position="382"/>
    </location>
    <ligand>
        <name>Ca(2+)</name>
        <dbReference type="ChEBI" id="CHEBI:29108"/>
    </ligand>
</feature>
<dbReference type="InterPro" id="IPR027359">
    <property type="entry name" value="Volt_channel_dom_sf"/>
</dbReference>
<sequence>MMAEDGGNLSGDPGVRDTEGLSPVPRTFIRLNDLSGPGGEGGVERSEMEPVSAGPDGAFAAGEEASAGGEDELPHPTLAPIVFFYLKQTTPPRSWCLKMLSNVFLNSCVSTWFERASMLVILLNCVTLGMFQPCEDHTCESERCKILEDFDDFIFAFFAVEMVIKMVALGIFGKKRYLGDTWNRLDFFIVLAGMLEYSLNLQNVSFSAVRTVRVLRPLRAINRVPSMRILVTLLLDTLPMLGNVLLLCFFVFFIFGIVGVQLWAGLLRNRCFLPENFSLPLSIELETYYHTENDDESPFICSMPRENGMRLCSSVPTLYEEGGLQCQMDMKSYNSTDNRTCINWNQYYSNCSAGHVNPFKGAINFDNICYAWIAIFQVITLEGWVDIMYFVMDSHSFYNFIYFILLIIIGSFFMINLCLVVIATQFSETKQRESQLMREQRIRFLSNASTLASFSEPGSCYDELLKLLVHVIHKGFRQVAHVCRAMMRRAGMNIVASPPALERERERGSQRKRRKTSRQGSVVSTKGAMSVHYLVHQHHHHHYHYHLVNGSVRGRLGGRGVAGVGGGGEVEMGSHSNNGGTGRLMLGPLQSDLSPANPALGTGSGNSSSVRSTLHTDCHLEPSTPTLLAPTPFSLAPTPMSRPMKRNSVPFAGPRPKNYPTLQPSTLMEFRSGSVTANSISNINLNIPSLPLERGPPSVLDAHTPTAQLSPHDLSAIGTLDPSFTFDPESCPYCVKALSGESEGTDGNETPGESDSEGVYEFTLDLHHRDRRDRRDSRQPRKRQRKLGTTVGRVVRAWRLVCDTFRKIVDSKYFGRGIMIAILINTLSMGIEYHEQPDELTNALEISNIVFTSLFALEMLLKVLVYGPFGYIKNPYNIFDGVIVVISVWEIVGQQGGGLSVLRTFRLMRVLKLVRFMPALQRQLVVLMKTMDNVATFCMLLMLFIFIFSILGMHLFGCKFGSERDGDTLPDRKNFDTLLWAIVTVFQILTQEDWNKVLYNGMASTTPVAALYFIALMTFGNYVLFNLLVAILVEGFQTEGEDSKSVSEADLSSRSMEDMNGSGKDASGSPVVPINGHVDLKTSLTPPLITHTAATPMPVPKLPTVVDPALGCESRHGSNVSMDLACYDKSPVSVFHCTSPYAPWSSASGWTSRRSSWNSVGRAPSLKRTKRQSGERRSLLSGEGGSSSEDDEGGGGGTSEGDDVSLCRTDSMSQSQHQHRRMESVETRGSIDLAPDILLQVPFLYRSASIHSSRPPSLGGLRAPERSDCNGKGTPAPGGALAQTQLSLEDNTEDEAAEEEVVGHVARLSRWLERKQPEWCRKRDTWSLYILPPDSRFRMACNKIISHKMFDHIVLVIIFLNCITIAMERPRIEAYSVERIFLTLSNYIFTAIFVAEMTVKVAALGWLFGDKAYLRSSWNLLDGLLVMISAIDILVSLVSNSSPKILGMLRVLRLLRTLRPLRVISRAPGLKLVVETLMSSLKPIGNIVVICCAFFIIFGILGVQLFKGKFFACQGEDVRNVTNKSDCMMANYKWVRQQYNFDNLAQALMSLFVLASKDGWVDIMYDGLDAVGVNQQPQLNHNPWMLLYFISFLLIVSFFVLNMFVGVVVENFHKCRRSQEAEEAKRREEKRLKRMEKKRRKAQSKPYYSDYSPHYLDLFITVVIGLNVITMAMEHYQQPKELDEALKICNYIFTLIFVLESVFKLVAFGLRRFFKDRWNQLDLAIVLLSIMGITLEEIEVNASLPINPTIIRIMRVLRIARGVDKHTQMYTCTHTHTHVGNLGLLFMLLFFIFAALGVELFGDLICDELHPCEGLGRYATFKNFGMAFLLLFRVSTGDNWNGIMKDTLRDCQQENAGTCYNTVVSPIYFVSFVLTAQFVLVNVVIAVLMKHLEESNKEAKEEAELEAELQLELQHGGGGGSGRSPQLSPLDLGMEVGGPGVPPWRSPERIQRRASVMVDSPQADITPRDISLNLWYTPSPPLNSNSTPPSKAESLSVPQMELLDPGESLEDNLLRVRKSTVGRTHSLPNDSYMFLSLEPFGSPGASLAPGLASQTQTQTTGPQHIQTINKALSVYTHFQSIHALPEYTHTPRVYTHSQSIHTLSRTLRRQVSNDSQEVLCSDGGEEVVLHVASLSSSSSLPSHLHQQPALQLVPATPGASPQPSRPRSVHTEHPSSHSLPPPPLPPTRPWRQEEASADQEVSLITRAGLAGIDDVIGVGLGSEDGGLEGSYKGYWVGRGGGQLKRFHSADTQGRSVLAPRSRPLPWLDDPHRHSVEVCSSVESSPQRSTTSSGFVSRADSLQMHSQTTTLPSPGRKKKMSPPRRAPSSDSKDSFDLGVGEVLGLGLCQEGGGSNPKLLTLLSFSFEKTSSEH</sequence>
<dbReference type="GO" id="GO:0005891">
    <property type="term" value="C:voltage-gated calcium channel complex"/>
    <property type="evidence" value="ECO:0007669"/>
    <property type="project" value="InterPro"/>
</dbReference>
<keyword evidence="8 16" id="KW-0851">Voltage-gated channel</keyword>
<evidence type="ECO:0000256" key="13">
    <source>
        <dbReference type="ARBA" id="ARBA00023303"/>
    </source>
</evidence>
<dbReference type="Ensembl" id="ENSOTST00005131987.1">
    <property type="protein sequence ID" value="ENSOTSP00005126366.1"/>
    <property type="gene ID" value="ENSOTSG00005031728.2"/>
</dbReference>
<feature type="transmembrane region" description="Helical" evidence="19">
    <location>
        <begin position="397"/>
        <end position="422"/>
    </location>
</feature>
<evidence type="ECO:0000256" key="12">
    <source>
        <dbReference type="ARBA" id="ARBA00023180"/>
    </source>
</evidence>
<evidence type="ECO:0000256" key="7">
    <source>
        <dbReference type="ARBA" id="ARBA00022837"/>
    </source>
</evidence>
<feature type="compositionally biased region" description="Low complexity" evidence="18">
    <location>
        <begin position="1144"/>
        <end position="1157"/>
    </location>
</feature>
<protein>
    <recommendedName>
        <fullName evidence="16">Voltage-dependent T-type calcium channel subunit alpha</fullName>
    </recommendedName>
</protein>
<comment type="function">
    <text evidence="16">Voltage-sensitive calcium channels (VSCC) mediate the entry of calcium ions into excitable cells and are also involved in a variety of calcium-dependent processes, including muscle contraction, hormone or neurotransmitter release, gene expression, cell motility, cell division and cell death. This channel gives rise to T-type calcium currents. T-type calcium channels belong to the "low-voltage activated (LVA)" group and are strongly blocked by nickel and mibefradil. A particularity of this type of channels is an opening at quite negative potentials, and a voltage-dependent inactivation. T-type channels serve pacemaking functions in both central neurons and cardiac nodal cells and support calcium signaling in secretory cells and vascular smooth muscle. They may also be involved in the modulation of firing patterns of neurons which is important for information processing as well as in cell growth processes.</text>
</comment>
<comment type="subcellular location">
    <subcellularLocation>
        <location evidence="1 16">Membrane</location>
        <topology evidence="1 16">Multi-pass membrane protein</topology>
    </subcellularLocation>
</comment>
<feature type="transmembrane region" description="Helical" evidence="19">
    <location>
        <begin position="1387"/>
        <end position="1408"/>
    </location>
</feature>
<feature type="domain" description="Ion transport" evidence="20">
    <location>
        <begin position="1655"/>
        <end position="1899"/>
    </location>
</feature>
<evidence type="ECO:0000256" key="14">
    <source>
        <dbReference type="ARBA" id="ARBA00036634"/>
    </source>
</evidence>
<feature type="domain" description="Ion transport" evidence="20">
    <location>
        <begin position="812"/>
        <end position="1043"/>
    </location>
</feature>
<dbReference type="InterPro" id="IPR050599">
    <property type="entry name" value="VDCC_alpha-1_subunit"/>
</dbReference>
<feature type="transmembrane region" description="Helical" evidence="19">
    <location>
        <begin position="1349"/>
        <end position="1367"/>
    </location>
</feature>
<evidence type="ECO:0000256" key="9">
    <source>
        <dbReference type="ARBA" id="ARBA00022989"/>
    </source>
</evidence>
<feature type="region of interest" description="Disordered" evidence="18">
    <location>
        <begin position="1"/>
        <end position="70"/>
    </location>
</feature>
<evidence type="ECO:0000256" key="1">
    <source>
        <dbReference type="ARBA" id="ARBA00004141"/>
    </source>
</evidence>
<dbReference type="Gene3D" id="1.20.120.350">
    <property type="entry name" value="Voltage-gated potassium channels. Chain C"/>
    <property type="match status" value="4"/>
</dbReference>
<keyword evidence="17" id="KW-0175">Coiled coil</keyword>
<feature type="region of interest" description="Disordered" evidence="18">
    <location>
        <begin position="1144"/>
        <end position="1227"/>
    </location>
</feature>
<feature type="transmembrane region" description="Helical" evidence="19">
    <location>
        <begin position="843"/>
        <end position="864"/>
    </location>
</feature>
<evidence type="ECO:0000256" key="16">
    <source>
        <dbReference type="RuleBase" id="RU003808"/>
    </source>
</evidence>
<feature type="region of interest" description="Disordered" evidence="18">
    <location>
        <begin position="621"/>
        <end position="642"/>
    </location>
</feature>
<feature type="transmembrane region" description="Helical" evidence="19">
    <location>
        <begin position="1818"/>
        <end position="1836"/>
    </location>
</feature>
<dbReference type="PANTHER" id="PTHR45628:SF33">
    <property type="entry name" value="VOLTAGE-DEPENDENT T-TYPE CALCIUM CHANNEL SUBUNIT ALPHA-1G"/>
    <property type="match status" value="1"/>
</dbReference>
<evidence type="ECO:0000256" key="15">
    <source>
        <dbReference type="PIRSR" id="PIRSR602077-1"/>
    </source>
</evidence>
<comment type="catalytic activity">
    <reaction evidence="14">
        <text>Ca(2+)(in) = Ca(2+)(out)</text>
        <dbReference type="Rhea" id="RHEA:29671"/>
        <dbReference type="ChEBI" id="CHEBI:29108"/>
    </reaction>
</comment>
<keyword evidence="6" id="KW-0677">Repeat</keyword>
<dbReference type="FunFam" id="1.20.120.350:FF:000012">
    <property type="entry name" value="Voltage-dependent T-type calcium channel subunit alpha"/>
    <property type="match status" value="1"/>
</dbReference>
<feature type="transmembrane region" description="Helical" evidence="19">
    <location>
        <begin position="1784"/>
        <end position="1806"/>
    </location>
</feature>
<dbReference type="FunFam" id="1.20.120.350:FF:000009">
    <property type="entry name" value="Voltage-dependent T-type calcium channel subunit alpha"/>
    <property type="match status" value="1"/>
</dbReference>
<feature type="region of interest" description="Disordered" evidence="18">
    <location>
        <begin position="594"/>
        <end position="613"/>
    </location>
</feature>
<dbReference type="GeneTree" id="ENSGT00940000159664"/>
<organism evidence="21 22">
    <name type="scientific">Oncorhynchus tshawytscha</name>
    <name type="common">Chinook salmon</name>
    <name type="synonym">Salmo tshawytscha</name>
    <dbReference type="NCBI Taxonomy" id="74940"/>
    <lineage>
        <taxon>Eukaryota</taxon>
        <taxon>Metazoa</taxon>
        <taxon>Chordata</taxon>
        <taxon>Craniata</taxon>
        <taxon>Vertebrata</taxon>
        <taxon>Euteleostomi</taxon>
        <taxon>Actinopterygii</taxon>
        <taxon>Neopterygii</taxon>
        <taxon>Teleostei</taxon>
        <taxon>Protacanthopterygii</taxon>
        <taxon>Salmoniformes</taxon>
        <taxon>Salmonidae</taxon>
        <taxon>Salmoninae</taxon>
        <taxon>Oncorhynchus</taxon>
    </lineage>
</organism>
<reference evidence="21" key="2">
    <citation type="submission" date="2025-08" db="UniProtKB">
        <authorList>
            <consortium name="Ensembl"/>
        </authorList>
    </citation>
    <scope>IDENTIFICATION</scope>
</reference>
<evidence type="ECO:0000256" key="18">
    <source>
        <dbReference type="SAM" id="MobiDB-lite"/>
    </source>
</evidence>
<keyword evidence="2" id="KW-0813">Transport</keyword>
<dbReference type="Gene3D" id="1.10.287.70">
    <property type="match status" value="4"/>
</dbReference>
<keyword evidence="11 19" id="KW-0472">Membrane</keyword>
<feature type="transmembrane region" description="Helical" evidence="19">
    <location>
        <begin position="1655"/>
        <end position="1673"/>
    </location>
</feature>
<feature type="region of interest" description="Disordered" evidence="18">
    <location>
        <begin position="2153"/>
        <end position="2199"/>
    </location>
</feature>
<evidence type="ECO:0000256" key="3">
    <source>
        <dbReference type="ARBA" id="ARBA00022568"/>
    </source>
</evidence>
<keyword evidence="5 19" id="KW-0812">Transmembrane</keyword>
<feature type="coiled-coil region" evidence="17">
    <location>
        <begin position="1618"/>
        <end position="1645"/>
    </location>
</feature>
<keyword evidence="10" id="KW-0406">Ion transport</keyword>